<dbReference type="OrthoDB" id="4322784at2"/>
<reference evidence="1 2" key="1">
    <citation type="journal article" date="2015" name="Antonie Van Leeuwenhoek">
        <title>Streptomyces klenkii sp. nov., isolated from deep marine sediment.</title>
        <authorList>
            <person name="Veyisoglu A."/>
            <person name="Sahin N."/>
        </authorList>
    </citation>
    <scope>NUCLEOTIDE SEQUENCE [LARGE SCALE GENOMIC DNA]</scope>
    <source>
        <strain evidence="1 2">KCTC 29202</strain>
    </source>
</reference>
<evidence type="ECO:0000313" key="2">
    <source>
        <dbReference type="Proteomes" id="UP000270343"/>
    </source>
</evidence>
<evidence type="ECO:0000313" key="1">
    <source>
        <dbReference type="EMBL" id="RKN74623.1"/>
    </source>
</evidence>
<comment type="caution">
    <text evidence="1">The sequence shown here is derived from an EMBL/GenBank/DDBJ whole genome shotgun (WGS) entry which is preliminary data.</text>
</comment>
<accession>A0A3B0BLY1</accession>
<gene>
    <name evidence="1" type="ORF">D7231_12360</name>
</gene>
<name>A0A3B0BLY1_9ACTN</name>
<keyword evidence="2" id="KW-1185">Reference proteome</keyword>
<proteinExistence type="predicted"/>
<dbReference type="AlphaFoldDB" id="A0A3B0BLY1"/>
<protein>
    <submittedName>
        <fullName evidence="1">Uncharacterized protein</fullName>
    </submittedName>
</protein>
<dbReference type="RefSeq" id="WP_120755342.1">
    <property type="nucleotide sequence ID" value="NZ_RBAM01000004.1"/>
</dbReference>
<dbReference type="Proteomes" id="UP000270343">
    <property type="component" value="Unassembled WGS sequence"/>
</dbReference>
<dbReference type="EMBL" id="RBAM01000004">
    <property type="protein sequence ID" value="RKN74623.1"/>
    <property type="molecule type" value="Genomic_DNA"/>
</dbReference>
<sequence>MTDAAHSTDPAAEYAEYAGAPRIVSEILWVLRQVRATRSLGTEQGREFWLRKAAVLDRIAIEEVATYAPQAAAKAVDTAEAAARRLVEYDATHTGLSLRGSDVVTDEDCRTYVRREYHSWNRTQPF</sequence>
<organism evidence="1 2">
    <name type="scientific">Streptomyces klenkii</name>
    <dbReference type="NCBI Taxonomy" id="1420899"/>
    <lineage>
        <taxon>Bacteria</taxon>
        <taxon>Bacillati</taxon>
        <taxon>Actinomycetota</taxon>
        <taxon>Actinomycetes</taxon>
        <taxon>Kitasatosporales</taxon>
        <taxon>Streptomycetaceae</taxon>
        <taxon>Streptomyces</taxon>
    </lineage>
</organism>